<dbReference type="Pfam" id="PF00400">
    <property type="entry name" value="WD40"/>
    <property type="match status" value="10"/>
</dbReference>
<dbReference type="InterPro" id="IPR001680">
    <property type="entry name" value="WD40_rpt"/>
</dbReference>
<dbReference type="EMBL" id="REGN01001984">
    <property type="protein sequence ID" value="RNA31119.1"/>
    <property type="molecule type" value="Genomic_DNA"/>
</dbReference>
<dbReference type="PANTHER" id="PTHR19849:SF1">
    <property type="entry name" value="F-BOX_WD REPEAT-CONTAINING PROTEIN 7"/>
    <property type="match status" value="1"/>
</dbReference>
<feature type="repeat" description="WD" evidence="3">
    <location>
        <begin position="657"/>
        <end position="697"/>
    </location>
</feature>
<evidence type="ECO:0000256" key="1">
    <source>
        <dbReference type="ARBA" id="ARBA00022574"/>
    </source>
</evidence>
<comment type="caution">
    <text evidence="4">The sequence shown here is derived from an EMBL/GenBank/DDBJ whole genome shotgun (WGS) entry which is preliminary data.</text>
</comment>
<dbReference type="InterPro" id="IPR015943">
    <property type="entry name" value="WD40/YVTN_repeat-like_dom_sf"/>
</dbReference>
<evidence type="ECO:0000313" key="5">
    <source>
        <dbReference type="Proteomes" id="UP000276133"/>
    </source>
</evidence>
<feature type="repeat" description="WD" evidence="3">
    <location>
        <begin position="616"/>
        <end position="656"/>
    </location>
</feature>
<proteinExistence type="predicted"/>
<organism evidence="4 5">
    <name type="scientific">Brachionus plicatilis</name>
    <name type="common">Marine rotifer</name>
    <name type="synonym">Brachionus muelleri</name>
    <dbReference type="NCBI Taxonomy" id="10195"/>
    <lineage>
        <taxon>Eukaryota</taxon>
        <taxon>Metazoa</taxon>
        <taxon>Spiralia</taxon>
        <taxon>Gnathifera</taxon>
        <taxon>Rotifera</taxon>
        <taxon>Eurotatoria</taxon>
        <taxon>Monogononta</taxon>
        <taxon>Pseudotrocha</taxon>
        <taxon>Ploima</taxon>
        <taxon>Brachionidae</taxon>
        <taxon>Brachionus</taxon>
    </lineage>
</organism>
<dbReference type="PROSITE" id="PS50294">
    <property type="entry name" value="WD_REPEATS_REGION"/>
    <property type="match status" value="6"/>
</dbReference>
<feature type="repeat" description="WD" evidence="3">
    <location>
        <begin position="112"/>
        <end position="151"/>
    </location>
</feature>
<dbReference type="PANTHER" id="PTHR19849">
    <property type="entry name" value="PHOSPHOLIPASE A-2-ACTIVATING PROTEIN"/>
    <property type="match status" value="1"/>
</dbReference>
<feature type="repeat" description="WD" evidence="3">
    <location>
        <begin position="739"/>
        <end position="770"/>
    </location>
</feature>
<dbReference type="InterPro" id="IPR036322">
    <property type="entry name" value="WD40_repeat_dom_sf"/>
</dbReference>
<dbReference type="InterPro" id="IPR019775">
    <property type="entry name" value="WD40_repeat_CS"/>
</dbReference>
<feature type="repeat" description="WD" evidence="3">
    <location>
        <begin position="289"/>
        <end position="328"/>
    </location>
</feature>
<protein>
    <submittedName>
        <fullName evidence="4">NACHT and WD domain</fullName>
    </submittedName>
</protein>
<feature type="repeat" description="WD" evidence="3">
    <location>
        <begin position="698"/>
        <end position="729"/>
    </location>
</feature>
<feature type="repeat" description="WD" evidence="3">
    <location>
        <begin position="534"/>
        <end position="574"/>
    </location>
</feature>
<reference evidence="4 5" key="1">
    <citation type="journal article" date="2018" name="Sci. Rep.">
        <title>Genomic signatures of local adaptation to the degree of environmental predictability in rotifers.</title>
        <authorList>
            <person name="Franch-Gras L."/>
            <person name="Hahn C."/>
            <person name="Garcia-Roger E.M."/>
            <person name="Carmona M.J."/>
            <person name="Serra M."/>
            <person name="Gomez A."/>
        </authorList>
    </citation>
    <scope>NUCLEOTIDE SEQUENCE [LARGE SCALE GENOMIC DNA]</scope>
    <source>
        <strain evidence="4">HYR1</strain>
    </source>
</reference>
<dbReference type="GO" id="GO:0005634">
    <property type="term" value="C:nucleus"/>
    <property type="evidence" value="ECO:0007669"/>
    <property type="project" value="TreeGrafter"/>
</dbReference>
<evidence type="ECO:0000256" key="3">
    <source>
        <dbReference type="PROSITE-ProRule" id="PRU00221"/>
    </source>
</evidence>
<dbReference type="AlphaFoldDB" id="A0A3M7S633"/>
<dbReference type="SUPFAM" id="SSF50978">
    <property type="entry name" value="WD40 repeat-like"/>
    <property type="match status" value="2"/>
</dbReference>
<evidence type="ECO:0000313" key="4">
    <source>
        <dbReference type="EMBL" id="RNA31119.1"/>
    </source>
</evidence>
<dbReference type="PROSITE" id="PS50082">
    <property type="entry name" value="WD_REPEATS_2"/>
    <property type="match status" value="10"/>
</dbReference>
<dbReference type="PROSITE" id="PS00678">
    <property type="entry name" value="WD_REPEATS_1"/>
    <property type="match status" value="5"/>
</dbReference>
<dbReference type="GO" id="GO:0043161">
    <property type="term" value="P:proteasome-mediated ubiquitin-dependent protein catabolic process"/>
    <property type="evidence" value="ECO:0007669"/>
    <property type="project" value="TreeGrafter"/>
</dbReference>
<evidence type="ECO:0000256" key="2">
    <source>
        <dbReference type="ARBA" id="ARBA00022737"/>
    </source>
</evidence>
<dbReference type="PRINTS" id="PR00320">
    <property type="entry name" value="GPROTEINBRPT"/>
</dbReference>
<dbReference type="GO" id="GO:0010992">
    <property type="term" value="P:ubiquitin recycling"/>
    <property type="evidence" value="ECO:0007669"/>
    <property type="project" value="TreeGrafter"/>
</dbReference>
<feature type="repeat" description="WD" evidence="3">
    <location>
        <begin position="575"/>
        <end position="615"/>
    </location>
</feature>
<sequence length="770" mass="86803">MGSYGSQEKSDKSSKKDNLLGINYMGLYGWTLNGEGPDQKLKWKDQEKSSYNLNASEKVLFRVNSIDKVVYLQDHLHGITCMDFDKKRLVTGGKDRIIYVYDLKDGSKIGKLVGHKGGILCLQLLSNRLCSGSWDTTVIIWNMYTFQSVIKISVNLDSITSLYFDYQIWGGFDKTINVWSFVKGYSEKNETNSEIRIDQVVKFECLILHHKSSIKSLSYDGLGCIISADLSGVVLITAIDGTLIKELTAPKYAEPITCLRLVGALIITSTVSGRVIFWNRRSNTCETIIKCHDSAINSIAFYDQKFYTAGSDSYIKEWDLRTFTCLRRLKAHNNSVLDILVMENKIVTCDTHKNNFFIRVVKLKIVSLSIDLKGIVFRLSRKNLYTELMELLKLALEPIYSRKDRLPVFIFLILVPEIINTENTFVKIKQKQVHEIDLNCTRYLKCASKCIKHECSMIMIKDDYCTLFKECLWSSTLSENNQNYTQLKVCKTLNAHDDIINSLEVLPNGYLVSGSLDRTIKIWNLTDGTEHMKLENHTGKVSSLKLLPNGDLVSGSSDRTIKVWNLTDGTVKMTLTGHTDIITSLAILPYGDLASGSWDKTIKIWNLTDGTVKMSLDGHLDRVLSIEVLSKNYLVSGSSDNTIKIWSLKDAKVKMNLKGHSKSVSSLLVLRNGFLATGSGDSSIKLWDLTNGTLLTTLMNHTDRVSSLLNLQNGDLATGSWDNTIKIWNPTDGLIKMTFFNHTDRITSLINLPNGLIASVSYDRTIKIWC</sequence>
<dbReference type="GO" id="GO:0043130">
    <property type="term" value="F:ubiquitin binding"/>
    <property type="evidence" value="ECO:0007669"/>
    <property type="project" value="TreeGrafter"/>
</dbReference>
<keyword evidence="1 3" id="KW-0853">WD repeat</keyword>
<dbReference type="GO" id="GO:0005737">
    <property type="term" value="C:cytoplasm"/>
    <property type="evidence" value="ECO:0007669"/>
    <property type="project" value="TreeGrafter"/>
</dbReference>
<gene>
    <name evidence="4" type="ORF">BpHYR1_007875</name>
</gene>
<dbReference type="STRING" id="10195.A0A3M7S633"/>
<dbReference type="OrthoDB" id="190105at2759"/>
<feature type="repeat" description="WD" evidence="3">
    <location>
        <begin position="72"/>
        <end position="111"/>
    </location>
</feature>
<dbReference type="Gene3D" id="2.130.10.10">
    <property type="entry name" value="YVTN repeat-like/Quinoprotein amine dehydrogenase"/>
    <property type="match status" value="4"/>
</dbReference>
<dbReference type="CDD" id="cd00200">
    <property type="entry name" value="WD40"/>
    <property type="match status" value="1"/>
</dbReference>
<keyword evidence="5" id="KW-1185">Reference proteome</keyword>
<accession>A0A3M7S633</accession>
<dbReference type="InterPro" id="IPR020472">
    <property type="entry name" value="WD40_PAC1"/>
</dbReference>
<dbReference type="SMART" id="SM00320">
    <property type="entry name" value="WD40"/>
    <property type="match status" value="14"/>
</dbReference>
<feature type="repeat" description="WD" evidence="3">
    <location>
        <begin position="493"/>
        <end position="533"/>
    </location>
</feature>
<keyword evidence="2" id="KW-0677">Repeat</keyword>
<dbReference type="Proteomes" id="UP000276133">
    <property type="component" value="Unassembled WGS sequence"/>
</dbReference>
<name>A0A3M7S633_BRAPC</name>